<evidence type="ECO:0000256" key="5">
    <source>
        <dbReference type="ARBA" id="ARBA00023136"/>
    </source>
</evidence>
<dbReference type="InterPro" id="IPR003689">
    <property type="entry name" value="ZIP"/>
</dbReference>
<feature type="transmembrane region" description="Helical" evidence="7">
    <location>
        <begin position="247"/>
        <end position="268"/>
    </location>
</feature>
<feature type="signal peptide" evidence="8">
    <location>
        <begin position="1"/>
        <end position="37"/>
    </location>
</feature>
<feature type="transmembrane region" description="Helical" evidence="7">
    <location>
        <begin position="210"/>
        <end position="235"/>
    </location>
</feature>
<organism evidence="9 10">
    <name type="scientific">Elysia marginata</name>
    <dbReference type="NCBI Taxonomy" id="1093978"/>
    <lineage>
        <taxon>Eukaryota</taxon>
        <taxon>Metazoa</taxon>
        <taxon>Spiralia</taxon>
        <taxon>Lophotrochozoa</taxon>
        <taxon>Mollusca</taxon>
        <taxon>Gastropoda</taxon>
        <taxon>Heterobranchia</taxon>
        <taxon>Euthyneura</taxon>
        <taxon>Panpulmonata</taxon>
        <taxon>Sacoglossa</taxon>
        <taxon>Placobranchoidea</taxon>
        <taxon>Plakobranchidae</taxon>
        <taxon>Elysia</taxon>
    </lineage>
</organism>
<keyword evidence="8" id="KW-0732">Signal</keyword>
<evidence type="ECO:0000256" key="1">
    <source>
        <dbReference type="ARBA" id="ARBA00004141"/>
    </source>
</evidence>
<feature type="transmembrane region" description="Helical" evidence="7">
    <location>
        <begin position="177"/>
        <end position="198"/>
    </location>
</feature>
<name>A0AAV4FEI1_9GAST</name>
<dbReference type="GO" id="GO:0030003">
    <property type="term" value="P:intracellular monoatomic cation homeostasis"/>
    <property type="evidence" value="ECO:0007669"/>
    <property type="project" value="TreeGrafter"/>
</dbReference>
<dbReference type="GO" id="GO:0071578">
    <property type="term" value="P:zinc ion import across plasma membrane"/>
    <property type="evidence" value="ECO:0007669"/>
    <property type="project" value="TreeGrafter"/>
</dbReference>
<feature type="region of interest" description="Disordered" evidence="6">
    <location>
        <begin position="279"/>
        <end position="324"/>
    </location>
</feature>
<evidence type="ECO:0000256" key="2">
    <source>
        <dbReference type="ARBA" id="ARBA00006939"/>
    </source>
</evidence>
<keyword evidence="5 7" id="KW-0472">Membrane</keyword>
<keyword evidence="10" id="KW-1185">Reference proteome</keyword>
<evidence type="ECO:0000256" key="6">
    <source>
        <dbReference type="SAM" id="MobiDB-lite"/>
    </source>
</evidence>
<comment type="caution">
    <text evidence="9">The sequence shown here is derived from an EMBL/GenBank/DDBJ whole genome shotgun (WGS) entry which is preliminary data.</text>
</comment>
<dbReference type="InterPro" id="IPR050799">
    <property type="entry name" value="ZIP_Transporter"/>
</dbReference>
<evidence type="ECO:0000256" key="8">
    <source>
        <dbReference type="SAM" id="SignalP"/>
    </source>
</evidence>
<dbReference type="AlphaFoldDB" id="A0AAV4FEI1"/>
<dbReference type="PANTHER" id="PTHR12191:SF37">
    <property type="entry name" value="ZINC TRANSPORTER FOI"/>
    <property type="match status" value="1"/>
</dbReference>
<keyword evidence="3 7" id="KW-0812">Transmembrane</keyword>
<dbReference type="Pfam" id="PF02535">
    <property type="entry name" value="Zip"/>
    <property type="match status" value="1"/>
</dbReference>
<feature type="transmembrane region" description="Helical" evidence="7">
    <location>
        <begin position="464"/>
        <end position="489"/>
    </location>
</feature>
<evidence type="ECO:0000256" key="4">
    <source>
        <dbReference type="ARBA" id="ARBA00022989"/>
    </source>
</evidence>
<comment type="subcellular location">
    <subcellularLocation>
        <location evidence="1">Membrane</location>
        <topology evidence="1">Multi-pass membrane protein</topology>
    </subcellularLocation>
</comment>
<evidence type="ECO:0000256" key="7">
    <source>
        <dbReference type="SAM" id="Phobius"/>
    </source>
</evidence>
<dbReference type="PANTHER" id="PTHR12191">
    <property type="entry name" value="SOLUTE CARRIER FAMILY 39"/>
    <property type="match status" value="1"/>
</dbReference>
<dbReference type="GO" id="GO:0005886">
    <property type="term" value="C:plasma membrane"/>
    <property type="evidence" value="ECO:0007669"/>
    <property type="project" value="TreeGrafter"/>
</dbReference>
<feature type="chain" id="PRO_5043315727" evidence="8">
    <location>
        <begin position="38"/>
        <end position="492"/>
    </location>
</feature>
<evidence type="ECO:0000256" key="3">
    <source>
        <dbReference type="ARBA" id="ARBA00022692"/>
    </source>
</evidence>
<proteinExistence type="inferred from homology"/>
<evidence type="ECO:0000313" key="10">
    <source>
        <dbReference type="Proteomes" id="UP000762676"/>
    </source>
</evidence>
<dbReference type="Proteomes" id="UP000762676">
    <property type="component" value="Unassembled WGS sequence"/>
</dbReference>
<comment type="similarity">
    <text evidence="2">Belongs to the ZIP transporter (TC 2.A.5) family.</text>
</comment>
<dbReference type="GO" id="GO:0005385">
    <property type="term" value="F:zinc ion transmembrane transporter activity"/>
    <property type="evidence" value="ECO:0007669"/>
    <property type="project" value="TreeGrafter"/>
</dbReference>
<feature type="transmembrane region" description="Helical" evidence="7">
    <location>
        <begin position="422"/>
        <end position="443"/>
    </location>
</feature>
<reference evidence="9 10" key="1">
    <citation type="journal article" date="2021" name="Elife">
        <title>Chloroplast acquisition without the gene transfer in kleptoplastic sea slugs, Plakobranchus ocellatus.</title>
        <authorList>
            <person name="Maeda T."/>
            <person name="Takahashi S."/>
            <person name="Yoshida T."/>
            <person name="Shimamura S."/>
            <person name="Takaki Y."/>
            <person name="Nagai Y."/>
            <person name="Toyoda A."/>
            <person name="Suzuki Y."/>
            <person name="Arimoto A."/>
            <person name="Ishii H."/>
            <person name="Satoh N."/>
            <person name="Nishiyama T."/>
            <person name="Hasebe M."/>
            <person name="Maruyama T."/>
            <person name="Minagawa J."/>
            <person name="Obokata J."/>
            <person name="Shigenobu S."/>
        </authorList>
    </citation>
    <scope>NUCLEOTIDE SEQUENCE [LARGE SCALE GENOMIC DNA]</scope>
</reference>
<feature type="compositionally biased region" description="Basic and acidic residues" evidence="6">
    <location>
        <begin position="306"/>
        <end position="316"/>
    </location>
</feature>
<dbReference type="GO" id="GO:0140410">
    <property type="term" value="F:monoatomic cation:bicarbonate symporter activity"/>
    <property type="evidence" value="ECO:0007669"/>
    <property type="project" value="TreeGrafter"/>
</dbReference>
<protein>
    <submittedName>
        <fullName evidence="9">Zinc transporter ZIP14</fullName>
    </submittedName>
</protein>
<sequence length="492" mass="53217">MPGQVKNGQWSSGPRRGQSGLALSLVLVLVLAATCAGQGTTINVPAESTEAATKLIERFHGLIGTNPGLTGQEFRELMTNASGHSDKYVRVLLGPCNEEDKKDKDVNCTRDAQQCPGTEFILETFGSDDRLPQDKLIAALPVALNTLTTASCKAKVKEEEPEFTAREKKRPTLAQSWLYGLGFCSLVAIFISNIGAFLGPCMESRFFRRLLQFLVSMGAGSLATTGLLVLIPEAFDLMSVEELADAYVWKATCAILSIFTFFSSERLLKTFLISRKKKREGTSNNTDDENHMFTMTEGHNKSNPRNVKEQDADGHGHSSIVSSQNEEDRLTLAWMVMGGDVLHNFVDGLSVGAAFTESLGLGISVSLAIVCEELPHELADIAILLHSGISIKRAIIINFLSACSIYIGLVLGILIGSNIHAANLWIFAVAGGLFLYIPLVDMLPDMRSHLDQLLATGSPEAKTVAVLHFIGLLAGTAIIVFIVNISGYIDVE</sequence>
<evidence type="ECO:0000313" key="9">
    <source>
        <dbReference type="EMBL" id="GFR70775.1"/>
    </source>
</evidence>
<accession>A0AAV4FEI1</accession>
<gene>
    <name evidence="9" type="ORF">ElyMa_005661200</name>
</gene>
<keyword evidence="4 7" id="KW-1133">Transmembrane helix</keyword>
<feature type="transmembrane region" description="Helical" evidence="7">
    <location>
        <begin position="395"/>
        <end position="416"/>
    </location>
</feature>
<dbReference type="EMBL" id="BMAT01011341">
    <property type="protein sequence ID" value="GFR70775.1"/>
    <property type="molecule type" value="Genomic_DNA"/>
</dbReference>